<name>A0A9Q3GG56_9BASI</name>
<organism evidence="1 2">
    <name type="scientific">Austropuccinia psidii MF-1</name>
    <dbReference type="NCBI Taxonomy" id="1389203"/>
    <lineage>
        <taxon>Eukaryota</taxon>
        <taxon>Fungi</taxon>
        <taxon>Dikarya</taxon>
        <taxon>Basidiomycota</taxon>
        <taxon>Pucciniomycotina</taxon>
        <taxon>Pucciniomycetes</taxon>
        <taxon>Pucciniales</taxon>
        <taxon>Sphaerophragmiaceae</taxon>
        <taxon>Austropuccinia</taxon>
    </lineage>
</organism>
<reference evidence="1" key="1">
    <citation type="submission" date="2021-03" db="EMBL/GenBank/DDBJ databases">
        <title>Draft genome sequence of rust myrtle Austropuccinia psidii MF-1, a brazilian biotype.</title>
        <authorList>
            <person name="Quecine M.C."/>
            <person name="Pachon D.M.R."/>
            <person name="Bonatelli M.L."/>
            <person name="Correr F.H."/>
            <person name="Franceschini L.M."/>
            <person name="Leite T.F."/>
            <person name="Margarido G.R.A."/>
            <person name="Almeida C.A."/>
            <person name="Ferrarezi J.A."/>
            <person name="Labate C.A."/>
        </authorList>
    </citation>
    <scope>NUCLEOTIDE SEQUENCE</scope>
    <source>
        <strain evidence="1">MF-1</strain>
    </source>
</reference>
<dbReference type="AlphaFoldDB" id="A0A9Q3GG56"/>
<comment type="caution">
    <text evidence="1">The sequence shown here is derived from an EMBL/GenBank/DDBJ whole genome shotgun (WGS) entry which is preliminary data.</text>
</comment>
<keyword evidence="2" id="KW-1185">Reference proteome</keyword>
<proteinExistence type="predicted"/>
<evidence type="ECO:0000313" key="2">
    <source>
        <dbReference type="Proteomes" id="UP000765509"/>
    </source>
</evidence>
<protein>
    <submittedName>
        <fullName evidence="1">Uncharacterized protein</fullName>
    </submittedName>
</protein>
<accession>A0A9Q3GG56</accession>
<evidence type="ECO:0000313" key="1">
    <source>
        <dbReference type="EMBL" id="MBW0466045.1"/>
    </source>
</evidence>
<sequence>MASDNHQQPPVLFERRFPLKIRETPGPHQWTQVCKNKEWLIYGIMNCYAPFFLRNLMVTFAGLHYAISNQVPSQSPISKEGFSPSVLQSMASTRRPFEDPNALAFQVLGIQFQWYSPKGILAQDSSGEISRIFNHSNQWLRHKALQNVLDNSIGPYRWY</sequence>
<dbReference type="EMBL" id="AVOT02001197">
    <property type="protein sequence ID" value="MBW0466045.1"/>
    <property type="molecule type" value="Genomic_DNA"/>
</dbReference>
<gene>
    <name evidence="1" type="ORF">O181_005760</name>
</gene>
<dbReference type="Proteomes" id="UP000765509">
    <property type="component" value="Unassembled WGS sequence"/>
</dbReference>